<reference evidence="2" key="1">
    <citation type="submission" date="2023-10" db="EMBL/GenBank/DDBJ databases">
        <title>Genome assembly of Pristionchus species.</title>
        <authorList>
            <person name="Yoshida K."/>
            <person name="Sommer R.J."/>
        </authorList>
    </citation>
    <scope>NUCLEOTIDE SEQUENCE</scope>
    <source>
        <strain evidence="2">RS0144</strain>
    </source>
</reference>
<protein>
    <recommendedName>
        <fullName evidence="4">G protein-coupled receptor</fullName>
    </recommendedName>
</protein>
<organism evidence="2 3">
    <name type="scientific">Pristionchus entomophagus</name>
    <dbReference type="NCBI Taxonomy" id="358040"/>
    <lineage>
        <taxon>Eukaryota</taxon>
        <taxon>Metazoa</taxon>
        <taxon>Ecdysozoa</taxon>
        <taxon>Nematoda</taxon>
        <taxon>Chromadorea</taxon>
        <taxon>Rhabditida</taxon>
        <taxon>Rhabditina</taxon>
        <taxon>Diplogasteromorpha</taxon>
        <taxon>Diplogasteroidea</taxon>
        <taxon>Neodiplogasteridae</taxon>
        <taxon>Pristionchus</taxon>
    </lineage>
</organism>
<evidence type="ECO:0000313" key="3">
    <source>
        <dbReference type="Proteomes" id="UP001432027"/>
    </source>
</evidence>
<keyword evidence="1" id="KW-0472">Membrane</keyword>
<comment type="caution">
    <text evidence="2">The sequence shown here is derived from an EMBL/GenBank/DDBJ whole genome shotgun (WGS) entry which is preliminary data.</text>
</comment>
<evidence type="ECO:0000313" key="2">
    <source>
        <dbReference type="EMBL" id="GMS94459.1"/>
    </source>
</evidence>
<evidence type="ECO:0000256" key="1">
    <source>
        <dbReference type="SAM" id="Phobius"/>
    </source>
</evidence>
<dbReference type="AlphaFoldDB" id="A0AAV5TJH5"/>
<feature type="non-terminal residue" evidence="2">
    <location>
        <position position="75"/>
    </location>
</feature>
<gene>
    <name evidence="2" type="ORF">PENTCL1PPCAC_16634</name>
</gene>
<sequence length="75" mass="8848">MLRNYIMFQGGCWFIAIIISSYYQFFVFSQHHEYAMLAEQIGNLINSPRAIVSMLIPMANHRGIRQTIARLLKRR</sequence>
<evidence type="ECO:0008006" key="4">
    <source>
        <dbReference type="Google" id="ProtNLM"/>
    </source>
</evidence>
<accession>A0AAV5TJH5</accession>
<keyword evidence="1" id="KW-0812">Transmembrane</keyword>
<name>A0AAV5TJH5_9BILA</name>
<feature type="transmembrane region" description="Helical" evidence="1">
    <location>
        <begin position="6"/>
        <end position="28"/>
    </location>
</feature>
<dbReference type="Proteomes" id="UP001432027">
    <property type="component" value="Unassembled WGS sequence"/>
</dbReference>
<proteinExistence type="predicted"/>
<keyword evidence="1" id="KW-1133">Transmembrane helix</keyword>
<dbReference type="EMBL" id="BTSX01000004">
    <property type="protein sequence ID" value="GMS94459.1"/>
    <property type="molecule type" value="Genomic_DNA"/>
</dbReference>
<keyword evidence="3" id="KW-1185">Reference proteome</keyword>